<keyword evidence="2" id="KW-1185">Reference proteome</keyword>
<evidence type="ECO:0000313" key="2">
    <source>
        <dbReference type="Proteomes" id="UP001322664"/>
    </source>
</evidence>
<name>A0ABZ0S1D5_9BACI</name>
<reference evidence="1 2" key="1">
    <citation type="submission" date="2023-09" db="EMBL/GenBank/DDBJ databases">
        <authorList>
            <person name="Page C.A."/>
            <person name="Perez-Diaz I.M."/>
        </authorList>
    </citation>
    <scope>NUCLEOTIDE SEQUENCE [LARGE SCALE GENOMIC DNA]</scope>
    <source>
        <strain evidence="1 2">Ll15</strain>
    </source>
</reference>
<dbReference type="EMBL" id="CP137624">
    <property type="protein sequence ID" value="WPK13469.1"/>
    <property type="molecule type" value="Genomic_DNA"/>
</dbReference>
<dbReference type="Proteomes" id="UP001322664">
    <property type="component" value="Chromosome"/>
</dbReference>
<sequence>MFTKLFSPTINFHTIAQLYGEWRIGELNIKGEKTIVKEVILDDYR</sequence>
<dbReference type="RefSeq" id="WP_319837977.1">
    <property type="nucleotide sequence ID" value="NZ_CP137624.1"/>
</dbReference>
<evidence type="ECO:0000313" key="1">
    <source>
        <dbReference type="EMBL" id="WPK13469.1"/>
    </source>
</evidence>
<protein>
    <submittedName>
        <fullName evidence="1">Uncharacterized protein</fullName>
    </submittedName>
</protein>
<proteinExistence type="predicted"/>
<organism evidence="1 2">
    <name type="scientific">Lysinibacillus louembei</name>
    <dbReference type="NCBI Taxonomy" id="1470088"/>
    <lineage>
        <taxon>Bacteria</taxon>
        <taxon>Bacillati</taxon>
        <taxon>Bacillota</taxon>
        <taxon>Bacilli</taxon>
        <taxon>Bacillales</taxon>
        <taxon>Bacillaceae</taxon>
        <taxon>Lysinibacillus</taxon>
    </lineage>
</organism>
<gene>
    <name evidence="1" type="ORF">R6U77_07265</name>
</gene>
<accession>A0ABZ0S1D5</accession>